<reference evidence="3 4" key="1">
    <citation type="submission" date="2018-04" db="EMBL/GenBank/DDBJ databases">
        <title>Bacteria isolated from cave deposits of Manipur.</title>
        <authorList>
            <person name="Sahoo D."/>
            <person name="Sarangthem I."/>
            <person name="Nandeibam J."/>
        </authorList>
    </citation>
    <scope>NUCLEOTIDE SEQUENCE [LARGE SCALE GENOMIC DNA]</scope>
    <source>
        <strain evidence="4">mrc11</strain>
    </source>
</reference>
<feature type="region of interest" description="Disordered" evidence="1">
    <location>
        <begin position="26"/>
        <end position="47"/>
    </location>
</feature>
<feature type="signal peptide" evidence="2">
    <location>
        <begin position="1"/>
        <end position="25"/>
    </location>
</feature>
<feature type="compositionally biased region" description="Low complexity" evidence="1">
    <location>
        <begin position="26"/>
        <end position="35"/>
    </location>
</feature>
<evidence type="ECO:0000313" key="4">
    <source>
        <dbReference type="Proteomes" id="UP000249166"/>
    </source>
</evidence>
<organism evidence="3 4">
    <name type="scientific">Arthrobacter globiformis</name>
    <dbReference type="NCBI Taxonomy" id="1665"/>
    <lineage>
        <taxon>Bacteria</taxon>
        <taxon>Bacillati</taxon>
        <taxon>Actinomycetota</taxon>
        <taxon>Actinomycetes</taxon>
        <taxon>Micrococcales</taxon>
        <taxon>Micrococcaceae</taxon>
        <taxon>Arthrobacter</taxon>
    </lineage>
</organism>
<dbReference type="PROSITE" id="PS51257">
    <property type="entry name" value="PROKAR_LIPOPROTEIN"/>
    <property type="match status" value="1"/>
</dbReference>
<proteinExistence type="predicted"/>
<dbReference type="EMBL" id="QLNP01000098">
    <property type="protein sequence ID" value="RAM35847.1"/>
    <property type="molecule type" value="Genomic_DNA"/>
</dbReference>
<sequence length="152" mass="15082">MAHRAAFGIVAAVALLLSACSAPQADPAAPSAVPSGQQEMPTAVVQSSGGKKAVVHAGVSSAPEESGQLVGTLAAAGAGCVVVRASDGEETTLVFPQGTAFKGEALALPDGSSLSEGDNVALDGARVPADEKLSVCPNYRRLFSVVRATVNP</sequence>
<name>A0A328HB84_ARTGO</name>
<evidence type="ECO:0000313" key="3">
    <source>
        <dbReference type="EMBL" id="RAM35847.1"/>
    </source>
</evidence>
<feature type="chain" id="PRO_5038488716" description="Lipoprotein" evidence="2">
    <location>
        <begin position="26"/>
        <end position="152"/>
    </location>
</feature>
<dbReference type="AlphaFoldDB" id="A0A328HB84"/>
<keyword evidence="2" id="KW-0732">Signal</keyword>
<comment type="caution">
    <text evidence="3">The sequence shown here is derived from an EMBL/GenBank/DDBJ whole genome shotgun (WGS) entry which is preliminary data.</text>
</comment>
<accession>A0A328HB84</accession>
<dbReference type="RefSeq" id="WP_111905028.1">
    <property type="nucleotide sequence ID" value="NZ_QLNP01000098.1"/>
</dbReference>
<evidence type="ECO:0008006" key="5">
    <source>
        <dbReference type="Google" id="ProtNLM"/>
    </source>
</evidence>
<evidence type="ECO:0000256" key="1">
    <source>
        <dbReference type="SAM" id="MobiDB-lite"/>
    </source>
</evidence>
<dbReference type="Proteomes" id="UP000249166">
    <property type="component" value="Unassembled WGS sequence"/>
</dbReference>
<gene>
    <name evidence="3" type="ORF">DBZ45_16865</name>
</gene>
<evidence type="ECO:0000256" key="2">
    <source>
        <dbReference type="SAM" id="SignalP"/>
    </source>
</evidence>
<dbReference type="OrthoDB" id="4952120at2"/>
<protein>
    <recommendedName>
        <fullName evidence="5">Lipoprotein</fullName>
    </recommendedName>
</protein>
<feature type="compositionally biased region" description="Polar residues" evidence="1">
    <location>
        <begin position="36"/>
        <end position="47"/>
    </location>
</feature>